<dbReference type="NCBIfam" id="TIGR02226">
    <property type="entry name" value="two_anch"/>
    <property type="match status" value="1"/>
</dbReference>
<comment type="caution">
    <text evidence="7">The sequence shown here is derived from an EMBL/GenBank/DDBJ whole genome shotgun (WGS) entry which is preliminary data.</text>
</comment>
<feature type="transmembrane region" description="Helical" evidence="5">
    <location>
        <begin position="306"/>
        <end position="325"/>
    </location>
</feature>
<keyword evidence="4 5" id="KW-0472">Membrane</keyword>
<evidence type="ECO:0000256" key="4">
    <source>
        <dbReference type="ARBA" id="ARBA00023136"/>
    </source>
</evidence>
<evidence type="ECO:0000313" key="8">
    <source>
        <dbReference type="Proteomes" id="UP000094056"/>
    </source>
</evidence>
<dbReference type="PATRIC" id="fig|1872076.5.peg.4063"/>
<dbReference type="InterPro" id="IPR002035">
    <property type="entry name" value="VWF_A"/>
</dbReference>
<dbReference type="PANTHER" id="PTHR22550">
    <property type="entry name" value="SPORE GERMINATION PROTEIN"/>
    <property type="match status" value="1"/>
</dbReference>
<dbReference type="InterPro" id="IPR033881">
    <property type="entry name" value="vWA_BatA_type"/>
</dbReference>
<dbReference type="CDD" id="cd01467">
    <property type="entry name" value="vWA_BatA_type"/>
    <property type="match status" value="1"/>
</dbReference>
<gene>
    <name evidence="7" type="ORF">SCARUB_03412</name>
</gene>
<keyword evidence="3 5" id="KW-1133">Transmembrane helix</keyword>
<accession>A0A1E3X764</accession>
<name>A0A1E3X764_9BACT</name>
<dbReference type="Pfam" id="PF00092">
    <property type="entry name" value="VWA"/>
    <property type="match status" value="1"/>
</dbReference>
<organism evidence="7 8">
    <name type="scientific">Candidatus Scalindua rubra</name>
    <dbReference type="NCBI Taxonomy" id="1872076"/>
    <lineage>
        <taxon>Bacteria</taxon>
        <taxon>Pseudomonadati</taxon>
        <taxon>Planctomycetota</taxon>
        <taxon>Candidatus Brocadiia</taxon>
        <taxon>Candidatus Brocadiales</taxon>
        <taxon>Candidatus Scalinduaceae</taxon>
        <taxon>Candidatus Scalindua</taxon>
    </lineage>
</organism>
<dbReference type="InterPro" id="IPR011933">
    <property type="entry name" value="Double_TM_dom"/>
</dbReference>
<protein>
    <submittedName>
        <fullName evidence="7">von Willebrand factor type A protein</fullName>
    </submittedName>
</protein>
<dbReference type="SUPFAM" id="SSF53300">
    <property type="entry name" value="vWA-like"/>
    <property type="match status" value="1"/>
</dbReference>
<feature type="transmembrane region" description="Helical" evidence="5">
    <location>
        <begin position="52"/>
        <end position="72"/>
    </location>
</feature>
<dbReference type="InterPro" id="IPR024163">
    <property type="entry name" value="Aerotolerance_reg_N"/>
</dbReference>
<dbReference type="SMART" id="SM00327">
    <property type="entry name" value="VWA"/>
    <property type="match status" value="1"/>
</dbReference>
<dbReference type="AlphaFoldDB" id="A0A1E3X764"/>
<proteinExistence type="predicted"/>
<sequence>MIILKDPLVLVLIIILIPLILANYILRRDSGNLRFSSLSYFKKIRQGNSARLRHILIALRILIIVLLVIALARPQSGKAHSKVTTEGIDIILALDISGSMLAEDFNLNDKRRNRLYVAKEVVKDFIKWRENDRIGMVVFAGQSYTQCPLTLDYDVLLQFLEKVEIGMVEDGTAIGSAIGVCVNRLKSSKAKSKVVILLTDGRNNAGEIDPLTAAELAKTYDMKIYTVGAGTKGLAPYPTKNLFGFTVYRSLQIDIDDEGLTEIANITDGKYFRATDTESLKEIYKQIDNLEKTKMEVAKYTEYNELFQYLAIPALGMFLFEIVLANTRFRKIP</sequence>
<dbReference type="PRINTS" id="PR00453">
    <property type="entry name" value="VWFADOMAIN"/>
</dbReference>
<reference evidence="7 8" key="1">
    <citation type="submission" date="2016-07" db="EMBL/GenBank/DDBJ databases">
        <title>Draft genome of Scalindua rubra, obtained from a brine-seawater interface in the Red Sea, sheds light on salt adaptation in anammox bacteria.</title>
        <authorList>
            <person name="Speth D.R."/>
            <person name="Lagkouvardos I."/>
            <person name="Wang Y."/>
            <person name="Qian P.-Y."/>
            <person name="Dutilh B.E."/>
            <person name="Jetten M.S."/>
        </authorList>
    </citation>
    <scope>NUCLEOTIDE SEQUENCE [LARGE SCALE GENOMIC DNA]</scope>
    <source>
        <strain evidence="7">BSI-1</strain>
    </source>
</reference>
<keyword evidence="1" id="KW-1003">Cell membrane</keyword>
<evidence type="ECO:0000256" key="3">
    <source>
        <dbReference type="ARBA" id="ARBA00022989"/>
    </source>
</evidence>
<evidence type="ECO:0000259" key="6">
    <source>
        <dbReference type="PROSITE" id="PS50234"/>
    </source>
</evidence>
<feature type="domain" description="VWFA" evidence="6">
    <location>
        <begin position="89"/>
        <end position="287"/>
    </location>
</feature>
<evidence type="ECO:0000256" key="1">
    <source>
        <dbReference type="ARBA" id="ARBA00022475"/>
    </source>
</evidence>
<dbReference type="Gene3D" id="3.40.50.410">
    <property type="entry name" value="von Willebrand factor, type A domain"/>
    <property type="match status" value="1"/>
</dbReference>
<evidence type="ECO:0000313" key="7">
    <source>
        <dbReference type="EMBL" id="ODS31455.1"/>
    </source>
</evidence>
<feature type="transmembrane region" description="Helical" evidence="5">
    <location>
        <begin position="6"/>
        <end position="26"/>
    </location>
</feature>
<evidence type="ECO:0000256" key="5">
    <source>
        <dbReference type="SAM" id="Phobius"/>
    </source>
</evidence>
<keyword evidence="2 5" id="KW-0812">Transmembrane</keyword>
<evidence type="ECO:0000256" key="2">
    <source>
        <dbReference type="ARBA" id="ARBA00022692"/>
    </source>
</evidence>
<dbReference type="Pfam" id="PF07584">
    <property type="entry name" value="BatA"/>
    <property type="match status" value="1"/>
</dbReference>
<dbReference type="InterPro" id="IPR050768">
    <property type="entry name" value="UPF0353/GerABKA_families"/>
</dbReference>
<dbReference type="EMBL" id="MAYW01000116">
    <property type="protein sequence ID" value="ODS31455.1"/>
    <property type="molecule type" value="Genomic_DNA"/>
</dbReference>
<dbReference type="Proteomes" id="UP000094056">
    <property type="component" value="Unassembled WGS sequence"/>
</dbReference>
<dbReference type="PROSITE" id="PS50234">
    <property type="entry name" value="VWFA"/>
    <property type="match status" value="1"/>
</dbReference>
<dbReference type="InterPro" id="IPR036465">
    <property type="entry name" value="vWFA_dom_sf"/>
</dbReference>
<dbReference type="PANTHER" id="PTHR22550:SF5">
    <property type="entry name" value="LEUCINE ZIPPER PROTEIN 4"/>
    <property type="match status" value="1"/>
</dbReference>